<dbReference type="Proteomes" id="UP000075886">
    <property type="component" value="Unassembled WGS sequence"/>
</dbReference>
<dbReference type="PROSITE" id="PS00135">
    <property type="entry name" value="TRYPSIN_SER"/>
    <property type="match status" value="1"/>
</dbReference>
<dbReference type="FunFam" id="2.40.10.10:FF:000084">
    <property type="entry name" value="Serine protease easter"/>
    <property type="match status" value="1"/>
</dbReference>
<dbReference type="Pfam" id="PF00089">
    <property type="entry name" value="Trypsin"/>
    <property type="match status" value="1"/>
</dbReference>
<dbReference type="PROSITE" id="PS00134">
    <property type="entry name" value="TRYPSIN_HIS"/>
    <property type="match status" value="1"/>
</dbReference>
<dbReference type="GO" id="GO:0045087">
    <property type="term" value="P:innate immune response"/>
    <property type="evidence" value="ECO:0007669"/>
    <property type="project" value="UniProtKB-KW"/>
</dbReference>
<evidence type="ECO:0000256" key="13">
    <source>
        <dbReference type="RuleBase" id="RU366078"/>
    </source>
</evidence>
<keyword evidence="7 12" id="KW-0720">Serine protease</keyword>
<evidence type="ECO:0000256" key="10">
    <source>
        <dbReference type="ARBA" id="ARBA00023180"/>
    </source>
</evidence>
<reference evidence="16" key="2">
    <citation type="submission" date="2020-05" db="UniProtKB">
        <authorList>
            <consortium name="EnsemblMetazoa"/>
        </authorList>
    </citation>
    <scope>IDENTIFICATION</scope>
    <source>
        <strain evidence="16">FAR1</strain>
    </source>
</reference>
<dbReference type="InterPro" id="IPR022700">
    <property type="entry name" value="CLIP"/>
</dbReference>
<comment type="domain">
    <text evidence="13">The clip domain consists of 35-55 residues which are 'knitted' together usually by 3 conserved disulfide bonds forming a clip-like compact structure.</text>
</comment>
<dbReference type="GO" id="GO:0006508">
    <property type="term" value="P:proteolysis"/>
    <property type="evidence" value="ECO:0007669"/>
    <property type="project" value="UniProtKB-KW"/>
</dbReference>
<evidence type="ECO:0000259" key="15">
    <source>
        <dbReference type="PROSITE" id="PS51888"/>
    </source>
</evidence>
<keyword evidence="6 12" id="KW-0378">Hydrolase</keyword>
<dbReference type="InterPro" id="IPR018114">
    <property type="entry name" value="TRYPSIN_HIS"/>
</dbReference>
<dbReference type="InterPro" id="IPR038565">
    <property type="entry name" value="CLIP_sf"/>
</dbReference>
<reference evidence="17" key="1">
    <citation type="submission" date="2014-01" db="EMBL/GenBank/DDBJ databases">
        <title>The Genome Sequence of Anopheles farauti FAR1 (V2).</title>
        <authorList>
            <consortium name="The Broad Institute Genomics Platform"/>
            <person name="Neafsey D.E."/>
            <person name="Besansky N."/>
            <person name="Howell P."/>
            <person name="Walton C."/>
            <person name="Young S.K."/>
            <person name="Zeng Q."/>
            <person name="Gargeya S."/>
            <person name="Fitzgerald M."/>
            <person name="Haas B."/>
            <person name="Abouelleil A."/>
            <person name="Allen A.W."/>
            <person name="Alvarado L."/>
            <person name="Arachchi H.M."/>
            <person name="Berlin A.M."/>
            <person name="Chapman S.B."/>
            <person name="Gainer-Dewar J."/>
            <person name="Goldberg J."/>
            <person name="Griggs A."/>
            <person name="Gujja S."/>
            <person name="Hansen M."/>
            <person name="Howarth C."/>
            <person name="Imamovic A."/>
            <person name="Ireland A."/>
            <person name="Larimer J."/>
            <person name="McCowan C."/>
            <person name="Murphy C."/>
            <person name="Pearson M."/>
            <person name="Poon T.W."/>
            <person name="Priest M."/>
            <person name="Roberts A."/>
            <person name="Saif S."/>
            <person name="Shea T."/>
            <person name="Sisk P."/>
            <person name="Sykes S."/>
            <person name="Wortman J."/>
            <person name="Nusbaum C."/>
            <person name="Birren B."/>
        </authorList>
    </citation>
    <scope>NUCLEOTIDE SEQUENCE [LARGE SCALE GENOMIC DNA]</scope>
    <source>
        <strain evidence="17">FAR1</strain>
    </source>
</reference>
<dbReference type="FunFam" id="2.40.10.10:FF:000028">
    <property type="entry name" value="Serine protease easter"/>
    <property type="match status" value="1"/>
</dbReference>
<dbReference type="SUPFAM" id="SSF50494">
    <property type="entry name" value="Trypsin-like serine proteases"/>
    <property type="match status" value="1"/>
</dbReference>
<dbReference type="STRING" id="69004.A0A182Q4Q2"/>
<dbReference type="InterPro" id="IPR043504">
    <property type="entry name" value="Peptidase_S1_PA_chymotrypsin"/>
</dbReference>
<keyword evidence="8" id="KW-0391">Immunity</keyword>
<evidence type="ECO:0000256" key="12">
    <source>
        <dbReference type="RuleBase" id="RU363034"/>
    </source>
</evidence>
<dbReference type="InterPro" id="IPR001254">
    <property type="entry name" value="Trypsin_dom"/>
</dbReference>
<dbReference type="EMBL" id="AXCN02002066">
    <property type="status" value="NOT_ANNOTATED_CDS"/>
    <property type="molecule type" value="Genomic_DNA"/>
</dbReference>
<feature type="chain" id="PRO_5023975418" description="CLIP domain-containing serine protease" evidence="13">
    <location>
        <begin position="20"/>
        <end position="361"/>
    </location>
</feature>
<dbReference type="SMART" id="SM00020">
    <property type="entry name" value="Tryp_SPc"/>
    <property type="match status" value="1"/>
</dbReference>
<keyword evidence="10" id="KW-0325">Glycoprotein</keyword>
<evidence type="ECO:0000256" key="3">
    <source>
        <dbReference type="ARBA" id="ARBA00022588"/>
    </source>
</evidence>
<dbReference type="GO" id="GO:0005576">
    <property type="term" value="C:extracellular region"/>
    <property type="evidence" value="ECO:0007669"/>
    <property type="project" value="UniProtKB-SubCell"/>
</dbReference>
<feature type="signal peptide" evidence="13">
    <location>
        <begin position="1"/>
        <end position="19"/>
    </location>
</feature>
<evidence type="ECO:0000256" key="4">
    <source>
        <dbReference type="ARBA" id="ARBA00022670"/>
    </source>
</evidence>
<keyword evidence="17" id="KW-1185">Reference proteome</keyword>
<keyword evidence="5 13" id="KW-0732">Signal</keyword>
<feature type="domain" description="Peptidase S1" evidence="14">
    <location>
        <begin position="104"/>
        <end position="357"/>
    </location>
</feature>
<keyword evidence="9" id="KW-1015">Disulfide bond</keyword>
<comment type="subcellular location">
    <subcellularLocation>
        <location evidence="1 13">Secreted</location>
    </subcellularLocation>
</comment>
<dbReference type="EC" id="3.4.21.-" evidence="12"/>
<dbReference type="InterPro" id="IPR009003">
    <property type="entry name" value="Peptidase_S1_PA"/>
</dbReference>
<keyword evidence="4 12" id="KW-0645">Protease</keyword>
<dbReference type="GO" id="GO:0004252">
    <property type="term" value="F:serine-type endopeptidase activity"/>
    <property type="evidence" value="ECO:0007669"/>
    <property type="project" value="UniProtKB-UniRule"/>
</dbReference>
<dbReference type="AlphaFoldDB" id="A0A182Q4Q2"/>
<evidence type="ECO:0000256" key="8">
    <source>
        <dbReference type="ARBA" id="ARBA00022859"/>
    </source>
</evidence>
<dbReference type="SMART" id="SM00680">
    <property type="entry name" value="CLIP"/>
    <property type="match status" value="1"/>
</dbReference>
<evidence type="ECO:0000313" key="16">
    <source>
        <dbReference type="EnsemblMetazoa" id="AFAF003036-PA"/>
    </source>
</evidence>
<dbReference type="InterPro" id="IPR033116">
    <property type="entry name" value="TRYPSIN_SER"/>
</dbReference>
<evidence type="ECO:0000256" key="9">
    <source>
        <dbReference type="ARBA" id="ARBA00023157"/>
    </source>
</evidence>
<evidence type="ECO:0000256" key="1">
    <source>
        <dbReference type="ARBA" id="ARBA00004613"/>
    </source>
</evidence>
<evidence type="ECO:0000313" key="17">
    <source>
        <dbReference type="Proteomes" id="UP000075886"/>
    </source>
</evidence>
<organism evidence="16 17">
    <name type="scientific">Anopheles farauti</name>
    <dbReference type="NCBI Taxonomy" id="69004"/>
    <lineage>
        <taxon>Eukaryota</taxon>
        <taxon>Metazoa</taxon>
        <taxon>Ecdysozoa</taxon>
        <taxon>Arthropoda</taxon>
        <taxon>Hexapoda</taxon>
        <taxon>Insecta</taxon>
        <taxon>Pterygota</taxon>
        <taxon>Neoptera</taxon>
        <taxon>Endopterygota</taxon>
        <taxon>Diptera</taxon>
        <taxon>Nematocera</taxon>
        <taxon>Culicoidea</taxon>
        <taxon>Culicidae</taxon>
        <taxon>Anophelinae</taxon>
        <taxon>Anopheles</taxon>
    </lineage>
</organism>
<evidence type="ECO:0000256" key="5">
    <source>
        <dbReference type="ARBA" id="ARBA00022729"/>
    </source>
</evidence>
<dbReference type="InterPro" id="IPR051487">
    <property type="entry name" value="Ser/Thr_Proteases_Immune/Dev"/>
</dbReference>
<evidence type="ECO:0000256" key="2">
    <source>
        <dbReference type="ARBA" id="ARBA00022525"/>
    </source>
</evidence>
<dbReference type="EnsemblMetazoa" id="AFAF003036-RA">
    <property type="protein sequence ID" value="AFAF003036-PA"/>
    <property type="gene ID" value="AFAF003036"/>
</dbReference>
<sequence length="361" mass="39956">MKRVVCLIVAFACALLVAADEGLGKGEACLTPNGTPGTCEPVRNCTYVQKMVNVSASHYDTSYLHTLKCGEMTLPKRKKPIPLVCCPTFNNTDLCGAQNLADRILFGEETERGEHPWAALLFYNVGRNRTLPKCGGALVTERYVITAAHCTVDKPNWKLLYARFNEFNASSTENCTVLEDNTESCRVDYGIESIIPHPEYDKNNISRPNDICILRLATDVEFNDYVRPICLPLEYDVQQLPIVDEIFTVTGWGETEHKRPSDIQLHVDLPGLENEACNSVYAVANVTLTDRQLCIGGLNGTDSCRGDSGGPLMRTVGGAWYLVGVVSFGARACGTVNLPGVYTNVVQYLEWMKYNMFVPYL</sequence>
<evidence type="ECO:0000259" key="14">
    <source>
        <dbReference type="PROSITE" id="PS50240"/>
    </source>
</evidence>
<name>A0A182Q4Q2_9DIPT</name>
<comment type="similarity">
    <text evidence="11 13">Belongs to the peptidase S1 family. CLIP subfamily.</text>
</comment>
<evidence type="ECO:0000256" key="11">
    <source>
        <dbReference type="ARBA" id="ARBA00024195"/>
    </source>
</evidence>
<dbReference type="VEuPathDB" id="VectorBase:AFAF003036"/>
<proteinExistence type="inferred from homology"/>
<dbReference type="PROSITE" id="PS50240">
    <property type="entry name" value="TRYPSIN_DOM"/>
    <property type="match status" value="1"/>
</dbReference>
<dbReference type="PROSITE" id="PS51888">
    <property type="entry name" value="CLIP"/>
    <property type="match status" value="1"/>
</dbReference>
<accession>A0A182Q4Q2</accession>
<dbReference type="InterPro" id="IPR001314">
    <property type="entry name" value="Peptidase_S1A"/>
</dbReference>
<protein>
    <recommendedName>
        <fullName evidence="13">CLIP domain-containing serine protease</fullName>
        <ecNumber evidence="12">3.4.21.-</ecNumber>
    </recommendedName>
</protein>
<dbReference type="Pfam" id="PF12032">
    <property type="entry name" value="CLIP"/>
    <property type="match status" value="1"/>
</dbReference>
<dbReference type="Gene3D" id="2.40.10.10">
    <property type="entry name" value="Trypsin-like serine proteases"/>
    <property type="match status" value="2"/>
</dbReference>
<keyword evidence="3" id="KW-0399">Innate immunity</keyword>
<evidence type="ECO:0000256" key="6">
    <source>
        <dbReference type="ARBA" id="ARBA00022801"/>
    </source>
</evidence>
<dbReference type="CDD" id="cd00190">
    <property type="entry name" value="Tryp_SPc"/>
    <property type="match status" value="1"/>
</dbReference>
<keyword evidence="2 13" id="KW-0964">Secreted</keyword>
<dbReference type="PANTHER" id="PTHR24256">
    <property type="entry name" value="TRYPTASE-RELATED"/>
    <property type="match status" value="1"/>
</dbReference>
<dbReference type="PRINTS" id="PR00722">
    <property type="entry name" value="CHYMOTRYPSIN"/>
</dbReference>
<dbReference type="Gene3D" id="3.30.1640.30">
    <property type="match status" value="1"/>
</dbReference>
<evidence type="ECO:0000256" key="7">
    <source>
        <dbReference type="ARBA" id="ARBA00022825"/>
    </source>
</evidence>
<feature type="domain" description="Clip" evidence="15">
    <location>
        <begin position="28"/>
        <end position="86"/>
    </location>
</feature>